<name>A0A8X6FLT2_TRICU</name>
<accession>A0A8X6FLT2</accession>
<organism evidence="2 3">
    <name type="scientific">Trichonephila clavata</name>
    <name type="common">Joro spider</name>
    <name type="synonym">Nephila clavata</name>
    <dbReference type="NCBI Taxonomy" id="2740835"/>
    <lineage>
        <taxon>Eukaryota</taxon>
        <taxon>Metazoa</taxon>
        <taxon>Ecdysozoa</taxon>
        <taxon>Arthropoda</taxon>
        <taxon>Chelicerata</taxon>
        <taxon>Arachnida</taxon>
        <taxon>Araneae</taxon>
        <taxon>Araneomorphae</taxon>
        <taxon>Entelegynae</taxon>
        <taxon>Araneoidea</taxon>
        <taxon>Nephilidae</taxon>
        <taxon>Trichonephila</taxon>
    </lineage>
</organism>
<reference evidence="2" key="1">
    <citation type="submission" date="2020-07" db="EMBL/GenBank/DDBJ databases">
        <title>Multicomponent nature underlies the extraordinary mechanical properties of spider dragline silk.</title>
        <authorList>
            <person name="Kono N."/>
            <person name="Nakamura H."/>
            <person name="Mori M."/>
            <person name="Yoshida Y."/>
            <person name="Ohtoshi R."/>
            <person name="Malay A.D."/>
            <person name="Moran D.A.P."/>
            <person name="Tomita M."/>
            <person name="Numata K."/>
            <person name="Arakawa K."/>
        </authorList>
    </citation>
    <scope>NUCLEOTIDE SEQUENCE</scope>
</reference>
<evidence type="ECO:0000256" key="1">
    <source>
        <dbReference type="SAM" id="MobiDB-lite"/>
    </source>
</evidence>
<dbReference type="EMBL" id="BMAO01022621">
    <property type="protein sequence ID" value="GFQ83172.1"/>
    <property type="molecule type" value="Genomic_DNA"/>
</dbReference>
<feature type="region of interest" description="Disordered" evidence="1">
    <location>
        <begin position="55"/>
        <end position="75"/>
    </location>
</feature>
<proteinExistence type="predicted"/>
<evidence type="ECO:0000313" key="2">
    <source>
        <dbReference type="EMBL" id="GFQ83172.1"/>
    </source>
</evidence>
<feature type="compositionally biased region" description="Low complexity" evidence="1">
    <location>
        <begin position="63"/>
        <end position="75"/>
    </location>
</feature>
<keyword evidence="3" id="KW-1185">Reference proteome</keyword>
<protein>
    <submittedName>
        <fullName evidence="2">Uncharacterized protein</fullName>
    </submittedName>
</protein>
<sequence>MPYPRNRVRDPTAADDASLQSHLCSSKRSLSRDFLSGCSASCSALKPFLDPLAGRRTLSERGPSSPARRSPSRASVLGPLPKIELYARALHYCPFLSSASLLFPEACSAALQNRLPCSSFSCLVGTNICT</sequence>
<dbReference type="Proteomes" id="UP000887116">
    <property type="component" value="Unassembled WGS sequence"/>
</dbReference>
<comment type="caution">
    <text evidence="2">The sequence shown here is derived from an EMBL/GenBank/DDBJ whole genome shotgun (WGS) entry which is preliminary data.</text>
</comment>
<gene>
    <name evidence="2" type="ORF">TNCT_663431</name>
</gene>
<evidence type="ECO:0000313" key="3">
    <source>
        <dbReference type="Proteomes" id="UP000887116"/>
    </source>
</evidence>
<dbReference type="AlphaFoldDB" id="A0A8X6FLT2"/>